<evidence type="ECO:0000256" key="1">
    <source>
        <dbReference type="SAM" id="Phobius"/>
    </source>
</evidence>
<feature type="transmembrane region" description="Helical" evidence="1">
    <location>
        <begin position="228"/>
        <end position="250"/>
    </location>
</feature>
<keyword evidence="1" id="KW-0472">Membrane</keyword>
<protein>
    <submittedName>
        <fullName evidence="4">Longin domain-containing protein</fullName>
    </submittedName>
</protein>
<sequence>MSSPLERLVHVSMREFAELYIVAKLFVIIVVGIEGVEKELHSLVVIDPLAVCKKMVNETCHQQLMTSLMLETLAAANRELVMHQQQHWLRYYGNGIAGSSVPMMMPPVALPVAMPMSVPVPASVNQPNAANSLVAPIGNRSASTEYDENNARMSRPQQNGACYGAQNMNSSSSSAYGVDSWQQQNRKTELFRRNAFMSERGHGADGEEEQLEWSLIERWKRYAHVMHLLAYLLVLAMHWAMFVALMNGSIEELW</sequence>
<gene>
    <name evidence="2" type="ORF">TCNE_LOCUS3658</name>
</gene>
<keyword evidence="3" id="KW-1185">Reference proteome</keyword>
<evidence type="ECO:0000313" key="4">
    <source>
        <dbReference type="WBParaSite" id="TCNE_0000365801-mRNA-1"/>
    </source>
</evidence>
<accession>A0A183U588</accession>
<reference evidence="4" key="1">
    <citation type="submission" date="2016-06" db="UniProtKB">
        <authorList>
            <consortium name="WormBaseParasite"/>
        </authorList>
    </citation>
    <scope>IDENTIFICATION</scope>
</reference>
<name>A0A183U588_TOXCA</name>
<evidence type="ECO:0000313" key="3">
    <source>
        <dbReference type="Proteomes" id="UP000050794"/>
    </source>
</evidence>
<proteinExistence type="predicted"/>
<keyword evidence="1" id="KW-0812">Transmembrane</keyword>
<reference evidence="2 3" key="2">
    <citation type="submission" date="2018-11" db="EMBL/GenBank/DDBJ databases">
        <authorList>
            <consortium name="Pathogen Informatics"/>
        </authorList>
    </citation>
    <scope>NUCLEOTIDE SEQUENCE [LARGE SCALE GENOMIC DNA]</scope>
</reference>
<dbReference type="WBParaSite" id="TCNE_0000365801-mRNA-1">
    <property type="protein sequence ID" value="TCNE_0000365801-mRNA-1"/>
    <property type="gene ID" value="TCNE_0000365801"/>
</dbReference>
<keyword evidence="1" id="KW-1133">Transmembrane helix</keyword>
<evidence type="ECO:0000313" key="2">
    <source>
        <dbReference type="EMBL" id="VDM29375.1"/>
    </source>
</evidence>
<dbReference type="AlphaFoldDB" id="A0A183U588"/>
<dbReference type="Proteomes" id="UP000050794">
    <property type="component" value="Unassembled WGS sequence"/>
</dbReference>
<organism evidence="3 4">
    <name type="scientific">Toxocara canis</name>
    <name type="common">Canine roundworm</name>
    <dbReference type="NCBI Taxonomy" id="6265"/>
    <lineage>
        <taxon>Eukaryota</taxon>
        <taxon>Metazoa</taxon>
        <taxon>Ecdysozoa</taxon>
        <taxon>Nematoda</taxon>
        <taxon>Chromadorea</taxon>
        <taxon>Rhabditida</taxon>
        <taxon>Spirurina</taxon>
        <taxon>Ascaridomorpha</taxon>
        <taxon>Ascaridoidea</taxon>
        <taxon>Toxocaridae</taxon>
        <taxon>Toxocara</taxon>
    </lineage>
</organism>
<dbReference type="EMBL" id="UYWY01004928">
    <property type="protein sequence ID" value="VDM29375.1"/>
    <property type="molecule type" value="Genomic_DNA"/>
</dbReference>